<dbReference type="Gene3D" id="3.20.20.80">
    <property type="entry name" value="Glycosidases"/>
    <property type="match status" value="2"/>
</dbReference>
<keyword evidence="4 6" id="KW-0326">Glycosidase</keyword>
<dbReference type="PANTHER" id="PTHR42976:SF1">
    <property type="entry name" value="GH18 DOMAIN-CONTAINING PROTEIN-RELATED"/>
    <property type="match status" value="1"/>
</dbReference>
<dbReference type="RefSeq" id="WP_212804540.1">
    <property type="nucleotide sequence ID" value="NZ_AP023354.1"/>
</dbReference>
<dbReference type="InterPro" id="IPR036573">
    <property type="entry name" value="CBM_sf_5/12"/>
</dbReference>
<dbReference type="SMART" id="SM00636">
    <property type="entry name" value="Glyco_18"/>
    <property type="match status" value="1"/>
</dbReference>
<evidence type="ECO:0000259" key="10">
    <source>
        <dbReference type="PROSITE" id="PS51910"/>
    </source>
</evidence>
<evidence type="ECO:0008006" key="13">
    <source>
        <dbReference type="Google" id="ProtNLM"/>
    </source>
</evidence>
<dbReference type="SMART" id="SM00495">
    <property type="entry name" value="ChtBD3"/>
    <property type="match status" value="1"/>
</dbReference>
<feature type="domain" description="GH18" evidence="10">
    <location>
        <begin position="36"/>
        <end position="340"/>
    </location>
</feature>
<dbReference type="SUPFAM" id="SSF49265">
    <property type="entry name" value="Fibronectin type III"/>
    <property type="match status" value="1"/>
</dbReference>
<dbReference type="PROSITE" id="PS51910">
    <property type="entry name" value="GH18_2"/>
    <property type="match status" value="2"/>
</dbReference>
<reference evidence="11" key="1">
    <citation type="submission" date="2020-08" db="EMBL/GenBank/DDBJ databases">
        <title>Whole genome shotgun sequence of Actinocatenispora sera NBRC 101916.</title>
        <authorList>
            <person name="Komaki H."/>
            <person name="Tamura T."/>
        </authorList>
    </citation>
    <scope>NUCLEOTIDE SEQUENCE</scope>
    <source>
        <strain evidence="11">NBRC 101916</strain>
    </source>
</reference>
<dbReference type="PROSITE" id="PS01095">
    <property type="entry name" value="GH18_1"/>
    <property type="match status" value="1"/>
</dbReference>
<feature type="compositionally biased region" description="Gly residues" evidence="7">
    <location>
        <begin position="502"/>
        <end position="516"/>
    </location>
</feature>
<dbReference type="InterPro" id="IPR013783">
    <property type="entry name" value="Ig-like_fold"/>
</dbReference>
<dbReference type="SUPFAM" id="SSF51445">
    <property type="entry name" value="(Trans)glycosidases"/>
    <property type="match status" value="2"/>
</dbReference>
<evidence type="ECO:0000256" key="5">
    <source>
        <dbReference type="ARBA" id="ARBA00023326"/>
    </source>
</evidence>
<proteinExistence type="inferred from homology"/>
<dbReference type="InterPro" id="IPR003610">
    <property type="entry name" value="CBM5/12"/>
</dbReference>
<keyword evidence="5" id="KW-0624">Polysaccharide degradation</keyword>
<feature type="chain" id="PRO_5032292352" description="Chitinase" evidence="8">
    <location>
        <begin position="25"/>
        <end position="815"/>
    </location>
</feature>
<keyword evidence="8" id="KW-0732">Signal</keyword>
<dbReference type="PROSITE" id="PS50853">
    <property type="entry name" value="FN3"/>
    <property type="match status" value="1"/>
</dbReference>
<evidence type="ECO:0000256" key="4">
    <source>
        <dbReference type="ARBA" id="ARBA00023295"/>
    </source>
</evidence>
<feature type="domain" description="Fibronectin type-III" evidence="9">
    <location>
        <begin position="421"/>
        <end position="503"/>
    </location>
</feature>
<dbReference type="SMART" id="SM00060">
    <property type="entry name" value="FN3"/>
    <property type="match status" value="1"/>
</dbReference>
<dbReference type="AlphaFoldDB" id="A0A810KX89"/>
<dbReference type="InterPro" id="IPR017853">
    <property type="entry name" value="GH"/>
</dbReference>
<dbReference type="Proteomes" id="UP000680750">
    <property type="component" value="Chromosome"/>
</dbReference>
<evidence type="ECO:0000313" key="12">
    <source>
        <dbReference type="Proteomes" id="UP000680750"/>
    </source>
</evidence>
<evidence type="ECO:0000256" key="3">
    <source>
        <dbReference type="ARBA" id="ARBA00023277"/>
    </source>
</evidence>
<dbReference type="InterPro" id="IPR011583">
    <property type="entry name" value="Chitinase_II/V-like_cat"/>
</dbReference>
<dbReference type="CDD" id="cd00063">
    <property type="entry name" value="FN3"/>
    <property type="match status" value="1"/>
</dbReference>
<dbReference type="SUPFAM" id="SSF51055">
    <property type="entry name" value="Carbohydrate binding domain"/>
    <property type="match status" value="1"/>
</dbReference>
<dbReference type="GO" id="GO:0030246">
    <property type="term" value="F:carbohydrate binding"/>
    <property type="evidence" value="ECO:0007669"/>
    <property type="project" value="InterPro"/>
</dbReference>
<dbReference type="InterPro" id="IPR001579">
    <property type="entry name" value="Glyco_hydro_18_chit_AS"/>
</dbReference>
<feature type="signal peptide" evidence="8">
    <location>
        <begin position="1"/>
        <end position="24"/>
    </location>
</feature>
<dbReference type="GO" id="GO:0004553">
    <property type="term" value="F:hydrolase activity, hydrolyzing O-glycosyl compounds"/>
    <property type="evidence" value="ECO:0007669"/>
    <property type="project" value="InterPro"/>
</dbReference>
<evidence type="ECO:0000256" key="1">
    <source>
        <dbReference type="ARBA" id="ARBA00009121"/>
    </source>
</evidence>
<dbReference type="Gene3D" id="2.10.10.20">
    <property type="entry name" value="Carbohydrate-binding module superfamily 5/12"/>
    <property type="match status" value="1"/>
</dbReference>
<dbReference type="InterPro" id="IPR003961">
    <property type="entry name" value="FN3_dom"/>
</dbReference>
<accession>A0A810KX89</accession>
<feature type="domain" description="GH18" evidence="10">
    <location>
        <begin position="523"/>
        <end position="815"/>
    </location>
</feature>
<keyword evidence="2 6" id="KW-0378">Hydrolase</keyword>
<dbReference type="GO" id="GO:0005576">
    <property type="term" value="C:extracellular region"/>
    <property type="evidence" value="ECO:0007669"/>
    <property type="project" value="InterPro"/>
</dbReference>
<protein>
    <recommendedName>
        <fullName evidence="13">Chitinase</fullName>
    </recommendedName>
</protein>
<keyword evidence="3" id="KW-0119">Carbohydrate metabolism</keyword>
<evidence type="ECO:0000256" key="8">
    <source>
        <dbReference type="SAM" id="SignalP"/>
    </source>
</evidence>
<evidence type="ECO:0000256" key="2">
    <source>
        <dbReference type="ARBA" id="ARBA00022801"/>
    </source>
</evidence>
<dbReference type="InterPro" id="IPR036116">
    <property type="entry name" value="FN3_sf"/>
</dbReference>
<dbReference type="CDD" id="cd12215">
    <property type="entry name" value="ChiC_BD"/>
    <property type="match status" value="1"/>
</dbReference>
<dbReference type="PRINTS" id="PR00014">
    <property type="entry name" value="FNTYPEIII"/>
</dbReference>
<dbReference type="Pfam" id="PF00704">
    <property type="entry name" value="Glyco_hydro_18"/>
    <property type="match status" value="1"/>
</dbReference>
<organism evidence="11 12">
    <name type="scientific">Actinocatenispora sera</name>
    <dbReference type="NCBI Taxonomy" id="390989"/>
    <lineage>
        <taxon>Bacteria</taxon>
        <taxon>Bacillati</taxon>
        <taxon>Actinomycetota</taxon>
        <taxon>Actinomycetes</taxon>
        <taxon>Micromonosporales</taxon>
        <taxon>Micromonosporaceae</taxon>
        <taxon>Actinocatenispora</taxon>
    </lineage>
</organism>
<dbReference type="GO" id="GO:0008061">
    <property type="term" value="F:chitin binding"/>
    <property type="evidence" value="ECO:0007669"/>
    <property type="project" value="InterPro"/>
</dbReference>
<sequence length="815" mass="84930">MHRPISKALCAAAVGVLFAGTAAAAGDAAPAARQVAPSAALSTNWYAAAPYLMPADNNPPDPAEIMDATGQKAFQLAFILSDGGCNPAWDGTTPIGSAPAITTAIDTIRGKGGDVSVSVGGYNGTKLGQACSDVASTAAAYQKVIDAYGLHAIDFDLEEPEYENTAAIARELGAAKQLQSNNPGLYVSVTMPGTTAGTGWFGTQLLDQAKSIGFTPSNFSIMPFDNGFGGGGASQTAALEAFHGLLESHLGWASDFAYQHEGVSSMNGRTDAAEYFRQADFQTVLNYALSHQLGRYTYWSANRDRECDPPENQKLSGECSSVTQQKWEFTTYTTAFANQTTVVDPPTTPPGGGGTDPGTCAAAAWDASAVYTAGDEVSYDGHTWTAKWWTQGETPGAAEWGPWQDDGACGGGGGGGTAPAAPTGLTAIATGATTVALAWTAPAGTVDSYNIYQDGGKVSSASGTSATVSGLTAQTTYQFQVTAVNAAGESPKTDAVSVTTPTGGGGSGDGDTSGYINGSGAGDKNIIYFDQWSIYQNAYYLKDLDRYADDIDVINYDFANIDPNSKTCFEATKASTPDPGGESDPNAGDGAGDAFADYQKSFGADISVDGTADTYNQPIVGNFNQLKELKARHPNLKVVMSIGGWTYSKYFSDAAATAASRQKFVSSCIDMFIKGNIPEAGGYGGPGTAAGIFDGFDIDWEYPASDAGHVGNHHSPDDTANYTALLAEFRSQLDALGGQHHLLTAALPGGQDKIDKVQTDKVGQYLDYGNVMTYDMHGAWDATGPTNLQDPLFPSADDPSRRYRAAPSSTTRTRC</sequence>
<name>A0A810KX89_9ACTN</name>
<feature type="region of interest" description="Disordered" evidence="7">
    <location>
        <begin position="492"/>
        <end position="516"/>
    </location>
</feature>
<evidence type="ECO:0000256" key="6">
    <source>
        <dbReference type="RuleBase" id="RU000489"/>
    </source>
</evidence>
<dbReference type="InterPro" id="IPR052750">
    <property type="entry name" value="GH18_Chitinase"/>
</dbReference>
<gene>
    <name evidence="11" type="ORF">Asera_18120</name>
</gene>
<evidence type="ECO:0000259" key="9">
    <source>
        <dbReference type="PROSITE" id="PS50853"/>
    </source>
</evidence>
<dbReference type="InterPro" id="IPR001223">
    <property type="entry name" value="Glyco_hydro18_cat"/>
</dbReference>
<dbReference type="Gene3D" id="2.60.40.10">
    <property type="entry name" value="Immunoglobulins"/>
    <property type="match status" value="1"/>
</dbReference>
<feature type="region of interest" description="Disordered" evidence="7">
    <location>
        <begin position="788"/>
        <end position="815"/>
    </location>
</feature>
<dbReference type="Pfam" id="PF00041">
    <property type="entry name" value="fn3"/>
    <property type="match status" value="1"/>
</dbReference>
<keyword evidence="12" id="KW-1185">Reference proteome</keyword>
<dbReference type="PANTHER" id="PTHR42976">
    <property type="entry name" value="BIFUNCTIONAL CHITINASE/LYSOZYME-RELATED"/>
    <property type="match status" value="1"/>
</dbReference>
<dbReference type="EMBL" id="AP023354">
    <property type="protein sequence ID" value="BCJ27704.1"/>
    <property type="molecule type" value="Genomic_DNA"/>
</dbReference>
<dbReference type="Pfam" id="PF02839">
    <property type="entry name" value="CBM_5_12"/>
    <property type="match status" value="1"/>
</dbReference>
<dbReference type="CDD" id="cd06543">
    <property type="entry name" value="GH18_PF-ChiA-like"/>
    <property type="match status" value="1"/>
</dbReference>
<dbReference type="GO" id="GO:0000272">
    <property type="term" value="P:polysaccharide catabolic process"/>
    <property type="evidence" value="ECO:0007669"/>
    <property type="project" value="UniProtKB-KW"/>
</dbReference>
<evidence type="ECO:0000256" key="7">
    <source>
        <dbReference type="SAM" id="MobiDB-lite"/>
    </source>
</evidence>
<comment type="similarity">
    <text evidence="1">Belongs to the glycosyl hydrolase 18 family. Chitinase class II subfamily.</text>
</comment>
<evidence type="ECO:0000313" key="11">
    <source>
        <dbReference type="EMBL" id="BCJ27704.1"/>
    </source>
</evidence>
<dbReference type="KEGG" id="aser:Asera_18120"/>